<sequence>MFPASSNAHDSPTPSYNPSGSHEAIVDDDGHSEDEGDANFQLLYSGYEDEDEDAEHAAASSIRTRDMETDIGFDGGAEYVDGQEIQAELEAPSLTIDFGAAKKKAAVQADFVALPPPSQTQQATAPKLSSATQPPQSQQATTQQAAVQEDTATHIARARVPVVASGRRQTQHFDESDADDEASDSMELIVTPILDVTIVHTLPSPTQPLHPPAVGEPAVVYANANLPTGTQAHW</sequence>
<protein>
    <submittedName>
        <fullName evidence="2">Uncharacterized protein</fullName>
    </submittedName>
</protein>
<evidence type="ECO:0000256" key="1">
    <source>
        <dbReference type="SAM" id="MobiDB-lite"/>
    </source>
</evidence>
<comment type="caution">
    <text evidence="2">The sequence shown here is derived from an EMBL/GenBank/DDBJ whole genome shotgun (WGS) entry which is preliminary data.</text>
</comment>
<accession>A0A4S4M4Z9</accession>
<evidence type="ECO:0000313" key="2">
    <source>
        <dbReference type="EMBL" id="THH19361.1"/>
    </source>
</evidence>
<feature type="compositionally biased region" description="Low complexity" evidence="1">
    <location>
        <begin position="119"/>
        <end position="146"/>
    </location>
</feature>
<feature type="region of interest" description="Disordered" evidence="1">
    <location>
        <begin position="116"/>
        <end position="183"/>
    </location>
</feature>
<organism evidence="2 3">
    <name type="scientific">Bondarzewia mesenterica</name>
    <dbReference type="NCBI Taxonomy" id="1095465"/>
    <lineage>
        <taxon>Eukaryota</taxon>
        <taxon>Fungi</taxon>
        <taxon>Dikarya</taxon>
        <taxon>Basidiomycota</taxon>
        <taxon>Agaricomycotina</taxon>
        <taxon>Agaricomycetes</taxon>
        <taxon>Russulales</taxon>
        <taxon>Bondarzewiaceae</taxon>
        <taxon>Bondarzewia</taxon>
    </lineage>
</organism>
<keyword evidence="3" id="KW-1185">Reference proteome</keyword>
<name>A0A4S4M4Z9_9AGAM</name>
<dbReference type="EMBL" id="SGPL01000047">
    <property type="protein sequence ID" value="THH19361.1"/>
    <property type="molecule type" value="Genomic_DNA"/>
</dbReference>
<dbReference type="AlphaFoldDB" id="A0A4S4M4Z9"/>
<reference evidence="2 3" key="1">
    <citation type="submission" date="2019-02" db="EMBL/GenBank/DDBJ databases">
        <title>Genome sequencing of the rare red list fungi Bondarzewia mesenterica.</title>
        <authorList>
            <person name="Buettner E."/>
            <person name="Kellner H."/>
        </authorList>
    </citation>
    <scope>NUCLEOTIDE SEQUENCE [LARGE SCALE GENOMIC DNA]</scope>
    <source>
        <strain evidence="2 3">DSM 108281</strain>
    </source>
</reference>
<evidence type="ECO:0000313" key="3">
    <source>
        <dbReference type="Proteomes" id="UP000310158"/>
    </source>
</evidence>
<gene>
    <name evidence="2" type="ORF">EW146_g1775</name>
</gene>
<feature type="compositionally biased region" description="Polar residues" evidence="1">
    <location>
        <begin position="1"/>
        <end position="20"/>
    </location>
</feature>
<dbReference type="Proteomes" id="UP000310158">
    <property type="component" value="Unassembled WGS sequence"/>
</dbReference>
<proteinExistence type="predicted"/>
<feature type="region of interest" description="Disordered" evidence="1">
    <location>
        <begin position="1"/>
        <end position="76"/>
    </location>
</feature>